<comment type="caution">
    <text evidence="1">The sequence shown here is derived from an EMBL/GenBank/DDBJ whole genome shotgun (WGS) entry which is preliminary data.</text>
</comment>
<evidence type="ECO:0000313" key="1">
    <source>
        <dbReference type="EMBL" id="KAF8430766.1"/>
    </source>
</evidence>
<dbReference type="EMBL" id="WHUW01000057">
    <property type="protein sequence ID" value="KAF8430766.1"/>
    <property type="molecule type" value="Genomic_DNA"/>
</dbReference>
<proteinExistence type="predicted"/>
<gene>
    <name evidence="1" type="ORF">L210DRAFT_3417161</name>
</gene>
<dbReference type="Pfam" id="PF18759">
    <property type="entry name" value="Plavaka"/>
    <property type="match status" value="1"/>
</dbReference>
<keyword evidence="2" id="KW-1185">Reference proteome</keyword>
<dbReference type="InterPro" id="IPR041078">
    <property type="entry name" value="Plavaka"/>
</dbReference>
<dbReference type="AlphaFoldDB" id="A0AAD4BI60"/>
<organism evidence="1 2">
    <name type="scientific">Boletus edulis BED1</name>
    <dbReference type="NCBI Taxonomy" id="1328754"/>
    <lineage>
        <taxon>Eukaryota</taxon>
        <taxon>Fungi</taxon>
        <taxon>Dikarya</taxon>
        <taxon>Basidiomycota</taxon>
        <taxon>Agaricomycotina</taxon>
        <taxon>Agaricomycetes</taxon>
        <taxon>Agaricomycetidae</taxon>
        <taxon>Boletales</taxon>
        <taxon>Boletineae</taxon>
        <taxon>Boletaceae</taxon>
        <taxon>Boletoideae</taxon>
        <taxon>Boletus</taxon>
    </lineage>
</organism>
<name>A0AAD4BI60_BOLED</name>
<sequence>MDTYSFFHRSNLYYPFASHDDWQVANYLLQSGLSMAKIDEYLKLNLVRFFFSDRTFATHSRIIASGCAELLLPGPRWNYRIVPTSHPTKNPVILYYCDALDCIESLFNHPYYAPHMDYTPFRLFTTAERIV</sequence>
<accession>A0AAD4BI60</accession>
<reference evidence="1" key="2">
    <citation type="journal article" date="2020" name="Nat. Commun.">
        <title>Large-scale genome sequencing of mycorrhizal fungi provides insights into the early evolution of symbiotic traits.</title>
        <authorList>
            <person name="Miyauchi S."/>
            <person name="Kiss E."/>
            <person name="Kuo A."/>
            <person name="Drula E."/>
            <person name="Kohler A."/>
            <person name="Sanchez-Garcia M."/>
            <person name="Morin E."/>
            <person name="Andreopoulos B."/>
            <person name="Barry K.W."/>
            <person name="Bonito G."/>
            <person name="Buee M."/>
            <person name="Carver A."/>
            <person name="Chen C."/>
            <person name="Cichocki N."/>
            <person name="Clum A."/>
            <person name="Culley D."/>
            <person name="Crous P.W."/>
            <person name="Fauchery L."/>
            <person name="Girlanda M."/>
            <person name="Hayes R.D."/>
            <person name="Keri Z."/>
            <person name="LaButti K."/>
            <person name="Lipzen A."/>
            <person name="Lombard V."/>
            <person name="Magnuson J."/>
            <person name="Maillard F."/>
            <person name="Murat C."/>
            <person name="Nolan M."/>
            <person name="Ohm R.A."/>
            <person name="Pangilinan J."/>
            <person name="Pereira M.F."/>
            <person name="Perotto S."/>
            <person name="Peter M."/>
            <person name="Pfister S."/>
            <person name="Riley R."/>
            <person name="Sitrit Y."/>
            <person name="Stielow J.B."/>
            <person name="Szollosi G."/>
            <person name="Zifcakova L."/>
            <person name="Stursova M."/>
            <person name="Spatafora J.W."/>
            <person name="Tedersoo L."/>
            <person name="Vaario L.M."/>
            <person name="Yamada A."/>
            <person name="Yan M."/>
            <person name="Wang P."/>
            <person name="Xu J."/>
            <person name="Bruns T."/>
            <person name="Baldrian P."/>
            <person name="Vilgalys R."/>
            <person name="Dunand C."/>
            <person name="Henrissat B."/>
            <person name="Grigoriev I.V."/>
            <person name="Hibbett D."/>
            <person name="Nagy L.G."/>
            <person name="Martin F.M."/>
        </authorList>
    </citation>
    <scope>NUCLEOTIDE SEQUENCE</scope>
    <source>
        <strain evidence="1">BED1</strain>
    </source>
</reference>
<dbReference type="Proteomes" id="UP001194468">
    <property type="component" value="Unassembled WGS sequence"/>
</dbReference>
<reference evidence="1" key="1">
    <citation type="submission" date="2019-10" db="EMBL/GenBank/DDBJ databases">
        <authorList>
            <consortium name="DOE Joint Genome Institute"/>
            <person name="Kuo A."/>
            <person name="Miyauchi S."/>
            <person name="Kiss E."/>
            <person name="Drula E."/>
            <person name="Kohler A."/>
            <person name="Sanchez-Garcia M."/>
            <person name="Andreopoulos B."/>
            <person name="Barry K.W."/>
            <person name="Bonito G."/>
            <person name="Buee M."/>
            <person name="Carver A."/>
            <person name="Chen C."/>
            <person name="Cichocki N."/>
            <person name="Clum A."/>
            <person name="Culley D."/>
            <person name="Crous P.W."/>
            <person name="Fauchery L."/>
            <person name="Girlanda M."/>
            <person name="Hayes R."/>
            <person name="Keri Z."/>
            <person name="LaButti K."/>
            <person name="Lipzen A."/>
            <person name="Lombard V."/>
            <person name="Magnuson J."/>
            <person name="Maillard F."/>
            <person name="Morin E."/>
            <person name="Murat C."/>
            <person name="Nolan M."/>
            <person name="Ohm R."/>
            <person name="Pangilinan J."/>
            <person name="Pereira M."/>
            <person name="Perotto S."/>
            <person name="Peter M."/>
            <person name="Riley R."/>
            <person name="Sitrit Y."/>
            <person name="Stielow B."/>
            <person name="Szollosi G."/>
            <person name="Zifcakova L."/>
            <person name="Stursova M."/>
            <person name="Spatafora J.W."/>
            <person name="Tedersoo L."/>
            <person name="Vaario L.-M."/>
            <person name="Yamada A."/>
            <person name="Yan M."/>
            <person name="Wang P."/>
            <person name="Xu J."/>
            <person name="Bruns T."/>
            <person name="Baldrian P."/>
            <person name="Vilgalys R."/>
            <person name="Henrissat B."/>
            <person name="Grigoriev I.V."/>
            <person name="Hibbett D."/>
            <person name="Nagy L.G."/>
            <person name="Martin F.M."/>
        </authorList>
    </citation>
    <scope>NUCLEOTIDE SEQUENCE</scope>
    <source>
        <strain evidence="1">BED1</strain>
    </source>
</reference>
<protein>
    <submittedName>
        <fullName evidence="1">Uncharacterized protein</fullName>
    </submittedName>
</protein>
<evidence type="ECO:0000313" key="2">
    <source>
        <dbReference type="Proteomes" id="UP001194468"/>
    </source>
</evidence>